<name>A0ABR4J1I6_9EURO</name>
<dbReference type="Proteomes" id="UP001610335">
    <property type="component" value="Unassembled WGS sequence"/>
</dbReference>
<dbReference type="EMBL" id="JBFXLS010000003">
    <property type="protein sequence ID" value="KAL2833771.1"/>
    <property type="molecule type" value="Genomic_DNA"/>
</dbReference>
<comment type="caution">
    <text evidence="1">The sequence shown here is derived from an EMBL/GenBank/DDBJ whole genome shotgun (WGS) entry which is preliminary data.</text>
</comment>
<sequence length="471" mass="53969">MGKRKLDSRPKKEPKKAKLIDQDFTLWDIPHLENPRTRHGREDRTPRGTAREYATKLEEKVCSWVDKYVLDDMPTLQTRLSSEKLQEIIKAAEGYCVQCPLEIFEHLLPASVYQCLPKLLAHAIMNKSLWQVIENPFYSIDPKFAPGPPERFSTYAGYLYREFNYSRRDDAVKWRQLTVRLFNAKDLWEANAYGIGYETRDRKQVANTMLADQLLDPSGPLACLLKNKSDSKEQRQEVVDLYTLAGEISILCGLTELDFLFRRWHEIPVYRSRNDRMMELASVSKAAQAENAKRDRGIKLWPVVIMLRPPFSYFIDDLLQGPETNEHFVSPAIVVVTKTEAPVFDPYNNRRPKYLTIPDSIPPERRLFSSFGPELEEQLNSYFPALAAKYNKDGNYPFHNWESAYAAAEELVSPWSIEQQANISVRYGVAPGFVPFEPSDGPTGVTNGQGVFGWVGPQTFAGSWNRSLVAD</sequence>
<accession>A0ABR4J1I6</accession>
<keyword evidence="2" id="KW-1185">Reference proteome</keyword>
<organism evidence="1 2">
    <name type="scientific">Aspergillus cavernicola</name>
    <dbReference type="NCBI Taxonomy" id="176166"/>
    <lineage>
        <taxon>Eukaryota</taxon>
        <taxon>Fungi</taxon>
        <taxon>Dikarya</taxon>
        <taxon>Ascomycota</taxon>
        <taxon>Pezizomycotina</taxon>
        <taxon>Eurotiomycetes</taxon>
        <taxon>Eurotiomycetidae</taxon>
        <taxon>Eurotiales</taxon>
        <taxon>Aspergillaceae</taxon>
        <taxon>Aspergillus</taxon>
        <taxon>Aspergillus subgen. Nidulantes</taxon>
    </lineage>
</organism>
<protein>
    <submittedName>
        <fullName evidence="1">Uncharacterized protein</fullName>
    </submittedName>
</protein>
<evidence type="ECO:0000313" key="1">
    <source>
        <dbReference type="EMBL" id="KAL2833771.1"/>
    </source>
</evidence>
<gene>
    <name evidence="1" type="ORF">BDW59DRAFT_156573</name>
</gene>
<proteinExistence type="predicted"/>
<evidence type="ECO:0000313" key="2">
    <source>
        <dbReference type="Proteomes" id="UP001610335"/>
    </source>
</evidence>
<reference evidence="1 2" key="1">
    <citation type="submission" date="2024-07" db="EMBL/GenBank/DDBJ databases">
        <title>Section-level genome sequencing and comparative genomics of Aspergillus sections Usti and Cavernicolus.</title>
        <authorList>
            <consortium name="Lawrence Berkeley National Laboratory"/>
            <person name="Nybo J.L."/>
            <person name="Vesth T.C."/>
            <person name="Theobald S."/>
            <person name="Frisvad J.C."/>
            <person name="Larsen T.O."/>
            <person name="Kjaerboelling I."/>
            <person name="Rothschild-Mancinelli K."/>
            <person name="Lyhne E.K."/>
            <person name="Kogle M.E."/>
            <person name="Barry K."/>
            <person name="Clum A."/>
            <person name="Na H."/>
            <person name="Ledsgaard L."/>
            <person name="Lin J."/>
            <person name="Lipzen A."/>
            <person name="Kuo A."/>
            <person name="Riley R."/>
            <person name="Mondo S."/>
            <person name="LaButti K."/>
            <person name="Haridas S."/>
            <person name="Pangalinan J."/>
            <person name="Salamov A.A."/>
            <person name="Simmons B.A."/>
            <person name="Magnuson J.K."/>
            <person name="Chen J."/>
            <person name="Drula E."/>
            <person name="Henrissat B."/>
            <person name="Wiebenga A."/>
            <person name="Lubbers R.J."/>
            <person name="Gomes A.C."/>
            <person name="Makela M.R."/>
            <person name="Stajich J."/>
            <person name="Grigoriev I.V."/>
            <person name="Mortensen U.H."/>
            <person name="De vries R.P."/>
            <person name="Baker S.E."/>
            <person name="Andersen M.R."/>
        </authorList>
    </citation>
    <scope>NUCLEOTIDE SEQUENCE [LARGE SCALE GENOMIC DNA]</scope>
    <source>
        <strain evidence="1 2">CBS 600.67</strain>
    </source>
</reference>